<evidence type="ECO:0000313" key="1">
    <source>
        <dbReference type="EMBL" id="GAT54356.1"/>
    </source>
</evidence>
<accession>A0ABQ0LWR2</accession>
<keyword evidence="2" id="KW-1185">Reference proteome</keyword>
<dbReference type="Proteomes" id="UP000815677">
    <property type="component" value="Unassembled WGS sequence"/>
</dbReference>
<proteinExistence type="predicted"/>
<name>A0ABQ0LWR2_MYCCL</name>
<protein>
    <submittedName>
        <fullName evidence="1">Uncharacterized protein</fullName>
    </submittedName>
</protein>
<organism evidence="1 2">
    <name type="scientific">Mycena chlorophos</name>
    <name type="common">Agaric fungus</name>
    <name type="synonym">Agaricus chlorophos</name>
    <dbReference type="NCBI Taxonomy" id="658473"/>
    <lineage>
        <taxon>Eukaryota</taxon>
        <taxon>Fungi</taxon>
        <taxon>Dikarya</taxon>
        <taxon>Basidiomycota</taxon>
        <taxon>Agaricomycotina</taxon>
        <taxon>Agaricomycetes</taxon>
        <taxon>Agaricomycetidae</taxon>
        <taxon>Agaricales</taxon>
        <taxon>Marasmiineae</taxon>
        <taxon>Mycenaceae</taxon>
        <taxon>Mycena</taxon>
    </lineage>
</organism>
<dbReference type="EMBL" id="DF848626">
    <property type="protein sequence ID" value="GAT54356.1"/>
    <property type="molecule type" value="Genomic_DNA"/>
</dbReference>
<evidence type="ECO:0000313" key="2">
    <source>
        <dbReference type="Proteomes" id="UP000815677"/>
    </source>
</evidence>
<reference evidence="1" key="1">
    <citation type="submission" date="2014-09" db="EMBL/GenBank/DDBJ databases">
        <title>Genome sequence of the luminous mushroom Mycena chlorophos for searching fungal bioluminescence genes.</title>
        <authorList>
            <person name="Tanaka Y."/>
            <person name="Kasuga D."/>
            <person name="Oba Y."/>
            <person name="Hase S."/>
            <person name="Sato K."/>
            <person name="Oba Y."/>
            <person name="Sakakibara Y."/>
        </authorList>
    </citation>
    <scope>NUCLEOTIDE SEQUENCE</scope>
</reference>
<gene>
    <name evidence="1" type="ORF">MCHLO_11220</name>
</gene>
<sequence>MAQLPPPALADPLIWDTRGRIHTALSRLSHPELFTLYHNVVAAFSAPGSESERFMVELLEHSATDGVTGEHLFSLFVSQLRQSPRPIRFVEKKTAFASISFPDAPPPNHWFAEKHPDRWQQIQFEVSLDLLHKIELYSGEGWMDGINRNGPYKEQAGPSYRHTLNA</sequence>